<protein>
    <submittedName>
        <fullName evidence="1">Uncharacterized protein</fullName>
    </submittedName>
</protein>
<dbReference type="Proteomes" id="UP000001025">
    <property type="component" value="Chromosome"/>
</dbReference>
<dbReference type="EMBL" id="BX294138">
    <property type="protein sequence ID" value="CAD73055.1"/>
    <property type="molecule type" value="Genomic_DNA"/>
</dbReference>
<accession>Q7UUM4</accession>
<gene>
    <name evidence="1" type="ordered locus">RB3203</name>
</gene>
<dbReference type="AlphaFoldDB" id="Q7UUM4"/>
<evidence type="ECO:0000313" key="1">
    <source>
        <dbReference type="EMBL" id="CAD73055.1"/>
    </source>
</evidence>
<reference evidence="1 2" key="1">
    <citation type="journal article" date="2003" name="Proc. Natl. Acad. Sci. U.S.A.">
        <title>Complete genome sequence of the marine planctomycete Pirellula sp. strain 1.</title>
        <authorList>
            <person name="Gloeckner F.O."/>
            <person name="Kube M."/>
            <person name="Bauer M."/>
            <person name="Teeling H."/>
            <person name="Lombardot T."/>
            <person name="Ludwig W."/>
            <person name="Gade D."/>
            <person name="Beck A."/>
            <person name="Borzym K."/>
            <person name="Heitmann K."/>
            <person name="Rabus R."/>
            <person name="Schlesner H."/>
            <person name="Amann R."/>
            <person name="Reinhardt R."/>
        </authorList>
    </citation>
    <scope>NUCLEOTIDE SEQUENCE [LARGE SCALE GENOMIC DNA]</scope>
    <source>
        <strain evidence="2">DSM 10527 / NCIMB 13988 / SH1</strain>
    </source>
</reference>
<keyword evidence="2" id="KW-1185">Reference proteome</keyword>
<dbReference type="InParanoid" id="Q7UUM4"/>
<organism evidence="1 2">
    <name type="scientific">Rhodopirellula baltica (strain DSM 10527 / NCIMB 13988 / SH1)</name>
    <dbReference type="NCBI Taxonomy" id="243090"/>
    <lineage>
        <taxon>Bacteria</taxon>
        <taxon>Pseudomonadati</taxon>
        <taxon>Planctomycetota</taxon>
        <taxon>Planctomycetia</taxon>
        <taxon>Pirellulales</taxon>
        <taxon>Pirellulaceae</taxon>
        <taxon>Rhodopirellula</taxon>
    </lineage>
</organism>
<name>Q7UUM4_RHOBA</name>
<sequence>MLLWPRYRHDRKVCDRELINKTIKKCGRRDPNAITSLRVCCSGDRVPFQLRRDLSIRK</sequence>
<evidence type="ECO:0000313" key="2">
    <source>
        <dbReference type="Proteomes" id="UP000001025"/>
    </source>
</evidence>
<dbReference type="HOGENOM" id="CLU_2976284_0_0_0"/>
<dbReference type="STRING" id="243090.RB3203"/>
<dbReference type="EnsemblBacteria" id="CAD73055">
    <property type="protein sequence ID" value="CAD73055"/>
    <property type="gene ID" value="RB3203"/>
</dbReference>
<dbReference type="KEGG" id="rba:RB3203"/>
<proteinExistence type="predicted"/>